<dbReference type="SUPFAM" id="SSF52540">
    <property type="entry name" value="P-loop containing nucleoside triphosphate hydrolases"/>
    <property type="match status" value="1"/>
</dbReference>
<evidence type="ECO:0000313" key="1">
    <source>
        <dbReference type="EMBL" id="SMP26434.1"/>
    </source>
</evidence>
<dbReference type="Proteomes" id="UP001157915">
    <property type="component" value="Unassembled WGS sequence"/>
</dbReference>
<evidence type="ECO:0000313" key="2">
    <source>
        <dbReference type="Proteomes" id="UP001157915"/>
    </source>
</evidence>
<comment type="caution">
    <text evidence="1">The sequence shown here is derived from an EMBL/GenBank/DDBJ whole genome shotgun (WGS) entry which is preliminary data.</text>
</comment>
<dbReference type="EMBL" id="FXUA01000004">
    <property type="protein sequence ID" value="SMP26434.1"/>
    <property type="molecule type" value="Genomic_DNA"/>
</dbReference>
<keyword evidence="2" id="KW-1185">Reference proteome</keyword>
<dbReference type="Gene3D" id="3.40.50.300">
    <property type="entry name" value="P-loop containing nucleotide triphosphate hydrolases"/>
    <property type="match status" value="1"/>
</dbReference>
<dbReference type="RefSeq" id="WP_283413451.1">
    <property type="nucleotide sequence ID" value="NZ_FXUA01000004.1"/>
</dbReference>
<reference evidence="1 2" key="1">
    <citation type="submission" date="2017-05" db="EMBL/GenBank/DDBJ databases">
        <authorList>
            <person name="Varghese N."/>
            <person name="Submissions S."/>
        </authorList>
    </citation>
    <scope>NUCLEOTIDE SEQUENCE [LARGE SCALE GENOMIC DNA]</scope>
    <source>
        <strain evidence="1 2">DSM 15360</strain>
    </source>
</reference>
<name>A0ABY1P624_9BACT</name>
<gene>
    <name evidence="1" type="ORF">SAMN06265367_104361</name>
</gene>
<dbReference type="GO" id="GO:0016301">
    <property type="term" value="F:kinase activity"/>
    <property type="evidence" value="ECO:0007669"/>
    <property type="project" value="UniProtKB-KW"/>
</dbReference>
<dbReference type="Pfam" id="PF13207">
    <property type="entry name" value="AAA_17"/>
    <property type="match status" value="1"/>
</dbReference>
<organism evidence="1 2">
    <name type="scientific">Algoriphagus winogradskyi</name>
    <dbReference type="NCBI Taxonomy" id="237017"/>
    <lineage>
        <taxon>Bacteria</taxon>
        <taxon>Pseudomonadati</taxon>
        <taxon>Bacteroidota</taxon>
        <taxon>Cytophagia</taxon>
        <taxon>Cytophagales</taxon>
        <taxon>Cyclobacteriaceae</taxon>
        <taxon>Algoriphagus</taxon>
    </lineage>
</organism>
<accession>A0ABY1P624</accession>
<proteinExistence type="predicted"/>
<dbReference type="InterPro" id="IPR027417">
    <property type="entry name" value="P-loop_NTPase"/>
</dbReference>
<keyword evidence="1" id="KW-0808">Transferase</keyword>
<protein>
    <submittedName>
        <fullName evidence="1">Adenylate kinase</fullName>
    </submittedName>
</protein>
<sequence>MELSASLRFLSNLVSTDKYAAPEMPYVVCNSPEPTNSLFMYHNIIFIGGIHGVGKGTICSKIQKEFDLKHLCASEVLKWSELNPNPTNKLVDDISDTQNRLIDGLKKLINPEMKYLLDGHFCLFDFNGIPQKVSIETFQKIAPTIISVATTDIIEVAKRLKKRDGKDYNQNLLDEMQSAELSHAIFVANELGIPFLEIKNGDIEELIKFLSN</sequence>
<keyword evidence="1" id="KW-0418">Kinase</keyword>